<reference evidence="2" key="1">
    <citation type="submission" date="2023-05" db="EMBL/GenBank/DDBJ databases">
        <authorList>
            <person name="Zhang X."/>
        </authorList>
    </citation>
    <scope>NUCLEOTIDE SEQUENCE</scope>
    <source>
        <strain evidence="2">BD1B2-1</strain>
    </source>
</reference>
<proteinExistence type="predicted"/>
<evidence type="ECO:0000313" key="3">
    <source>
        <dbReference type="Proteomes" id="UP001232063"/>
    </source>
</evidence>
<feature type="transmembrane region" description="Helical" evidence="1">
    <location>
        <begin position="70"/>
        <end position="91"/>
    </location>
</feature>
<dbReference type="Proteomes" id="UP001232063">
    <property type="component" value="Unassembled WGS sequence"/>
</dbReference>
<name>A0AAE3RD17_9BACT</name>
<keyword evidence="1" id="KW-0812">Transmembrane</keyword>
<dbReference type="RefSeq" id="WP_314519119.1">
    <property type="nucleotide sequence ID" value="NZ_JASJOU010000021.1"/>
</dbReference>
<accession>A0AAE3RD17</accession>
<comment type="caution">
    <text evidence="2">The sequence shown here is derived from an EMBL/GenBank/DDBJ whole genome shotgun (WGS) entry which is preliminary data.</text>
</comment>
<protein>
    <submittedName>
        <fullName evidence="2">Uncharacterized protein</fullName>
    </submittedName>
</protein>
<sequence>MSTLDEFKKQWGHSFSESIPYDELAFQKVIKRRVNQHTKSSMQYFWASFALQILIYAMCGHLVIRYWFATPILLLSLTGILLYIPFTIMLLKKFKRFAGTSVLCKETSSIHKYLLEKQSLLESFFRFKKRYELFLIPLISAIAMFLVFAIYVPGGVQSFPLGAAITYLITLLSCYLAIRAENRKSFVQPLAQIKAILSEYETGASMQE</sequence>
<keyword evidence="1" id="KW-1133">Transmembrane helix</keyword>
<feature type="transmembrane region" description="Helical" evidence="1">
    <location>
        <begin position="158"/>
        <end position="178"/>
    </location>
</feature>
<evidence type="ECO:0000313" key="2">
    <source>
        <dbReference type="EMBL" id="MDJ1506274.1"/>
    </source>
</evidence>
<organism evidence="2 3">
    <name type="scientific">Xanthocytophaga agilis</name>
    <dbReference type="NCBI Taxonomy" id="3048010"/>
    <lineage>
        <taxon>Bacteria</taxon>
        <taxon>Pseudomonadati</taxon>
        <taxon>Bacteroidota</taxon>
        <taxon>Cytophagia</taxon>
        <taxon>Cytophagales</taxon>
        <taxon>Rhodocytophagaceae</taxon>
        <taxon>Xanthocytophaga</taxon>
    </lineage>
</organism>
<dbReference type="EMBL" id="JASJOU010000021">
    <property type="protein sequence ID" value="MDJ1506274.1"/>
    <property type="molecule type" value="Genomic_DNA"/>
</dbReference>
<dbReference type="AlphaFoldDB" id="A0AAE3RD17"/>
<feature type="transmembrane region" description="Helical" evidence="1">
    <location>
        <begin position="44"/>
        <end position="64"/>
    </location>
</feature>
<evidence type="ECO:0000256" key="1">
    <source>
        <dbReference type="SAM" id="Phobius"/>
    </source>
</evidence>
<gene>
    <name evidence="2" type="ORF">QNI22_36790</name>
</gene>
<keyword evidence="3" id="KW-1185">Reference proteome</keyword>
<keyword evidence="1" id="KW-0472">Membrane</keyword>
<feature type="transmembrane region" description="Helical" evidence="1">
    <location>
        <begin position="133"/>
        <end position="152"/>
    </location>
</feature>